<accession>A0A119HFF3</accession>
<dbReference type="Proteomes" id="UP000060630">
    <property type="component" value="Unassembled WGS sequence"/>
</dbReference>
<proteinExistence type="predicted"/>
<dbReference type="EMBL" id="LPHD01000049">
    <property type="protein sequence ID" value="KWA83789.1"/>
    <property type="molecule type" value="Genomic_DNA"/>
</dbReference>
<sequence length="281" mass="31962">MTIARLPHDASTEMEVRQYFDTRSRQLLHEGYQWNGELAWAPGFESEVYEVEFTHRDTGTAFASYFALPHARGKGHLRKLVDLGKPIVTLTDCNIEDALRHVGANYVLAGQLTQSTEYKLIQAQYADGRARRSQVFLMNHIDEGLAVMAAVGASNCAMRAFCLHPLLQNDEDLTRNFERVSEEMLQQPDGAAVMALAMEYRSVANEYLSHCAMRQGGIRLSPLKDVNDMLIGDKVQNRKDFERYHADSHDNRVRLTEYFRQWCEALGVADRYAELKAMLPA</sequence>
<organism evidence="1 2">
    <name type="scientific">Burkholderia ubonensis</name>
    <dbReference type="NCBI Taxonomy" id="101571"/>
    <lineage>
        <taxon>Bacteria</taxon>
        <taxon>Pseudomonadati</taxon>
        <taxon>Pseudomonadota</taxon>
        <taxon>Betaproteobacteria</taxon>
        <taxon>Burkholderiales</taxon>
        <taxon>Burkholderiaceae</taxon>
        <taxon>Burkholderia</taxon>
        <taxon>Burkholderia cepacia complex</taxon>
    </lineage>
</organism>
<protein>
    <submittedName>
        <fullName evidence="1">Uncharacterized protein</fullName>
    </submittedName>
</protein>
<evidence type="ECO:0000313" key="2">
    <source>
        <dbReference type="Proteomes" id="UP000060630"/>
    </source>
</evidence>
<dbReference type="RefSeq" id="WP_060191973.1">
    <property type="nucleotide sequence ID" value="NZ_LPHD01000049.1"/>
</dbReference>
<gene>
    <name evidence="1" type="ORF">WL29_20715</name>
</gene>
<comment type="caution">
    <text evidence="1">The sequence shown here is derived from an EMBL/GenBank/DDBJ whole genome shotgun (WGS) entry which is preliminary data.</text>
</comment>
<evidence type="ECO:0000313" key="1">
    <source>
        <dbReference type="EMBL" id="KWA83789.1"/>
    </source>
</evidence>
<name>A0A119HFF3_9BURK</name>
<dbReference type="AlphaFoldDB" id="A0A119HFF3"/>
<reference evidence="1 2" key="1">
    <citation type="submission" date="2015-11" db="EMBL/GenBank/DDBJ databases">
        <title>Expanding the genomic diversity of Burkholderia species for the development of highly accurate diagnostics.</title>
        <authorList>
            <person name="Sahl J."/>
            <person name="Keim P."/>
            <person name="Wagner D."/>
        </authorList>
    </citation>
    <scope>NUCLEOTIDE SEQUENCE [LARGE SCALE GENOMIC DNA]</scope>
    <source>
        <strain evidence="1 2">MSMB2087WGS</strain>
    </source>
</reference>